<evidence type="ECO:0000313" key="2">
    <source>
        <dbReference type="Proteomes" id="UP000295087"/>
    </source>
</evidence>
<dbReference type="EMBL" id="SNXK01000023">
    <property type="protein sequence ID" value="TDP27622.1"/>
    <property type="molecule type" value="Genomic_DNA"/>
</dbReference>
<protein>
    <submittedName>
        <fullName evidence="1">Uncharacterized protein</fullName>
    </submittedName>
</protein>
<accession>A0A4R6NWD7</accession>
<keyword evidence="2" id="KW-1185">Reference proteome</keyword>
<dbReference type="Proteomes" id="UP000295087">
    <property type="component" value="Unassembled WGS sequence"/>
</dbReference>
<name>A0A4R6NWD7_NOCIG</name>
<proteinExistence type="predicted"/>
<dbReference type="RefSeq" id="WP_157104718.1">
    <property type="nucleotide sequence ID" value="NZ_SNXK01000023.1"/>
</dbReference>
<reference evidence="1 2" key="1">
    <citation type="submission" date="2019-03" db="EMBL/GenBank/DDBJ databases">
        <title>Genomic Encyclopedia of Type Strains, Phase IV (KMG-IV): sequencing the most valuable type-strain genomes for metagenomic binning, comparative biology and taxonomic classification.</title>
        <authorList>
            <person name="Goeker M."/>
        </authorList>
    </citation>
    <scope>NUCLEOTIDE SEQUENCE [LARGE SCALE GENOMIC DNA]</scope>
    <source>
        <strain evidence="1 2">DSM 44496</strain>
    </source>
</reference>
<evidence type="ECO:0000313" key="1">
    <source>
        <dbReference type="EMBL" id="TDP27622.1"/>
    </source>
</evidence>
<organism evidence="1 2">
    <name type="scientific">Nocardia ignorata</name>
    <dbReference type="NCBI Taxonomy" id="145285"/>
    <lineage>
        <taxon>Bacteria</taxon>
        <taxon>Bacillati</taxon>
        <taxon>Actinomycetota</taxon>
        <taxon>Actinomycetes</taxon>
        <taxon>Mycobacteriales</taxon>
        <taxon>Nocardiaceae</taxon>
        <taxon>Nocardia</taxon>
    </lineage>
</organism>
<dbReference type="AlphaFoldDB" id="A0A4R6NWD7"/>
<gene>
    <name evidence="1" type="ORF">DFR75_12313</name>
</gene>
<comment type="caution">
    <text evidence="1">The sequence shown here is derived from an EMBL/GenBank/DDBJ whole genome shotgun (WGS) entry which is preliminary data.</text>
</comment>
<sequence>MGPNLEWCVSNYAIPGDFELRLATERLGAVIGQVSGLSRMTDAWDTVKKNFV</sequence>